<evidence type="ECO:0000313" key="1">
    <source>
        <dbReference type="EMBL" id="SJZ95039.1"/>
    </source>
</evidence>
<name>A0A1T4PUB8_9GAMM</name>
<organism evidence="1 2">
    <name type="scientific">Photobacterium toruni</name>
    <dbReference type="NCBI Taxonomy" id="1935446"/>
    <lineage>
        <taxon>Bacteria</taxon>
        <taxon>Pseudomonadati</taxon>
        <taxon>Pseudomonadota</taxon>
        <taxon>Gammaproteobacteria</taxon>
        <taxon>Vibrionales</taxon>
        <taxon>Vibrionaceae</taxon>
        <taxon>Photobacterium</taxon>
    </lineage>
</organism>
<proteinExistence type="predicted"/>
<reference evidence="1 2" key="1">
    <citation type="submission" date="2017-02" db="EMBL/GenBank/DDBJ databases">
        <authorList>
            <person name="Peterson S.W."/>
        </authorList>
    </citation>
    <scope>NUCLEOTIDE SEQUENCE [LARGE SCALE GENOMIC DNA]</scope>
    <source>
        <strain evidence="1 2">CECT 9189</strain>
    </source>
</reference>
<dbReference type="RefSeq" id="WP_080173750.1">
    <property type="nucleotide sequence ID" value="NZ_AP024855.1"/>
</dbReference>
<sequence>MKIRSLTQEEEQKLANIREVFIDGRECFEKIDAGYERFLADPRVQSFFLSEPMAGRDADDIEDLSQSVE</sequence>
<dbReference type="EMBL" id="FUWP01000003">
    <property type="protein sequence ID" value="SJZ95039.1"/>
    <property type="molecule type" value="Genomic_DNA"/>
</dbReference>
<evidence type="ECO:0000313" key="2">
    <source>
        <dbReference type="Proteomes" id="UP000191116"/>
    </source>
</evidence>
<accession>A0A1T4PUB8</accession>
<protein>
    <submittedName>
        <fullName evidence="1">Uncharacterized protein</fullName>
    </submittedName>
</protein>
<dbReference type="Proteomes" id="UP000191116">
    <property type="component" value="Unassembled WGS sequence"/>
</dbReference>
<gene>
    <name evidence="1" type="ORF">CZ814_00875</name>
</gene>
<dbReference type="AlphaFoldDB" id="A0A1T4PUB8"/>